<dbReference type="InterPro" id="IPR027417">
    <property type="entry name" value="P-loop_NTPase"/>
</dbReference>
<dbReference type="PANTHER" id="PTHR10903:SF184">
    <property type="entry name" value="GTP-BINDING PROTEIN A"/>
    <property type="match status" value="1"/>
</dbReference>
<evidence type="ECO:0000256" key="1">
    <source>
        <dbReference type="SAM" id="Coils"/>
    </source>
</evidence>
<dbReference type="GO" id="GO:0005525">
    <property type="term" value="F:GTP binding"/>
    <property type="evidence" value="ECO:0007669"/>
    <property type="project" value="InterPro"/>
</dbReference>
<feature type="compositionally biased region" description="Pro residues" evidence="2">
    <location>
        <begin position="29"/>
        <end position="38"/>
    </location>
</feature>
<organism evidence="4 5">
    <name type="scientific">Orbilia blumenaviensis</name>
    <dbReference type="NCBI Taxonomy" id="1796055"/>
    <lineage>
        <taxon>Eukaryota</taxon>
        <taxon>Fungi</taxon>
        <taxon>Dikarya</taxon>
        <taxon>Ascomycota</taxon>
        <taxon>Pezizomycotina</taxon>
        <taxon>Orbiliomycetes</taxon>
        <taxon>Orbiliales</taxon>
        <taxon>Orbiliaceae</taxon>
        <taxon>Orbilia</taxon>
    </lineage>
</organism>
<sequence>MTKNPVVVPQYTTDDDDFDLIDDATEVELPPPTPPTQPSLPVASSSSPTTSSNSSNNTVDNNTNSNNNPAPKASALSESESESGSVYKGKDPIVPPLPPKPASYVSQIDNISQKMGESSMEDSFVSTGNMSENSNIPYHNVSADGGYGLYSGSKKIYKTLKSHIDWGKDKEVLIAVMGMTGAGKTTFISKATGISNLSIGHSLESCTREISVHETTINDTTVRFVDTPGFSDTYLSDTEVLEMIADYLAAAYSKDMKLHGIIYLHPISENRMTNPATKNLEMFRKLTGEKNLKNVVLATSMWDKVTAEEGAKRERELKEKFWKVLLTFEAKTIKYKGTPESAREIAGLLMENKPFYLQLQEEMGKGNKALKDTSAGREVMEELARVKEQHQREMKEMRDMIMRTQEEKNEAAVQALREHYSKLLSDMERMLADEKRMKDEEVRTLNERISALERRGMCHIM</sequence>
<keyword evidence="1" id="KW-0175">Coiled coil</keyword>
<dbReference type="InterPro" id="IPR045058">
    <property type="entry name" value="GIMA/IAN/Toc"/>
</dbReference>
<accession>A0AAV9VJJ6</accession>
<comment type="caution">
    <text evidence="4">The sequence shown here is derived from an EMBL/GenBank/DDBJ whole genome shotgun (WGS) entry which is preliminary data.</text>
</comment>
<reference evidence="4 5" key="1">
    <citation type="submission" date="2019-10" db="EMBL/GenBank/DDBJ databases">
        <authorList>
            <person name="Palmer J.M."/>
        </authorList>
    </citation>
    <scope>NUCLEOTIDE SEQUENCE [LARGE SCALE GENOMIC DNA]</scope>
    <source>
        <strain evidence="4 5">TWF730</strain>
    </source>
</reference>
<evidence type="ECO:0000259" key="3">
    <source>
        <dbReference type="Pfam" id="PF01926"/>
    </source>
</evidence>
<dbReference type="PANTHER" id="PTHR10903">
    <property type="entry name" value="GTPASE, IMAP FAMILY MEMBER-RELATED"/>
    <property type="match status" value="1"/>
</dbReference>
<feature type="compositionally biased region" description="Acidic residues" evidence="2">
    <location>
        <begin position="13"/>
        <end position="26"/>
    </location>
</feature>
<dbReference type="Gene3D" id="3.40.50.300">
    <property type="entry name" value="P-loop containing nucleotide triphosphate hydrolases"/>
    <property type="match status" value="1"/>
</dbReference>
<feature type="region of interest" description="Disordered" evidence="2">
    <location>
        <begin position="1"/>
        <end position="104"/>
    </location>
</feature>
<feature type="coiled-coil region" evidence="1">
    <location>
        <begin position="380"/>
        <end position="455"/>
    </location>
</feature>
<name>A0AAV9VJJ6_9PEZI</name>
<dbReference type="Pfam" id="PF01926">
    <property type="entry name" value="MMR_HSR1"/>
    <property type="match status" value="1"/>
</dbReference>
<dbReference type="CDD" id="cd00882">
    <property type="entry name" value="Ras_like_GTPase"/>
    <property type="match status" value="1"/>
</dbReference>
<gene>
    <name evidence="4" type="ORF">TWF730_005834</name>
</gene>
<dbReference type="EMBL" id="JAVHNS010000002">
    <property type="protein sequence ID" value="KAK6362137.1"/>
    <property type="molecule type" value="Genomic_DNA"/>
</dbReference>
<feature type="domain" description="G" evidence="3">
    <location>
        <begin position="174"/>
        <end position="269"/>
    </location>
</feature>
<keyword evidence="5" id="KW-1185">Reference proteome</keyword>
<feature type="compositionally biased region" description="Low complexity" evidence="2">
    <location>
        <begin position="39"/>
        <end position="85"/>
    </location>
</feature>
<dbReference type="InterPro" id="IPR006073">
    <property type="entry name" value="GTP-bd"/>
</dbReference>
<dbReference type="SUPFAM" id="SSF52540">
    <property type="entry name" value="P-loop containing nucleoside triphosphate hydrolases"/>
    <property type="match status" value="1"/>
</dbReference>
<evidence type="ECO:0000313" key="4">
    <source>
        <dbReference type="EMBL" id="KAK6362137.1"/>
    </source>
</evidence>
<proteinExistence type="predicted"/>
<dbReference type="Proteomes" id="UP001373714">
    <property type="component" value="Unassembled WGS sequence"/>
</dbReference>
<protein>
    <recommendedName>
        <fullName evidence="3">G domain-containing protein</fullName>
    </recommendedName>
</protein>
<evidence type="ECO:0000256" key="2">
    <source>
        <dbReference type="SAM" id="MobiDB-lite"/>
    </source>
</evidence>
<evidence type="ECO:0000313" key="5">
    <source>
        <dbReference type="Proteomes" id="UP001373714"/>
    </source>
</evidence>
<dbReference type="AlphaFoldDB" id="A0AAV9VJJ6"/>